<keyword evidence="5 14" id="KW-0552">Olfaction</keyword>
<feature type="transmembrane region" description="Helical" evidence="14">
    <location>
        <begin position="139"/>
        <end position="162"/>
    </location>
</feature>
<feature type="transmembrane region" description="Helical" evidence="14">
    <location>
        <begin position="56"/>
        <end position="76"/>
    </location>
</feature>
<keyword evidence="12 13" id="KW-0807">Transducer</keyword>
<keyword evidence="6 14" id="KW-1133">Transmembrane helix</keyword>
<protein>
    <recommendedName>
        <fullName evidence="14">Olfactory receptor</fullName>
    </recommendedName>
</protein>
<feature type="transmembrane region" description="Helical" evidence="14">
    <location>
        <begin position="96"/>
        <end position="118"/>
    </location>
</feature>
<accession>A0A2U9B473</accession>
<dbReference type="InterPro" id="IPR000725">
    <property type="entry name" value="Olfact_rcpt"/>
</dbReference>
<proteinExistence type="inferred from homology"/>
<dbReference type="SMART" id="SM01381">
    <property type="entry name" value="7TM_GPCR_Srsx"/>
    <property type="match status" value="1"/>
</dbReference>
<keyword evidence="17" id="KW-1185">Reference proteome</keyword>
<dbReference type="GO" id="GO:0005886">
    <property type="term" value="C:plasma membrane"/>
    <property type="evidence" value="ECO:0007669"/>
    <property type="project" value="UniProtKB-SubCell"/>
</dbReference>
<evidence type="ECO:0000256" key="7">
    <source>
        <dbReference type="ARBA" id="ARBA00023040"/>
    </source>
</evidence>
<dbReference type="Proteomes" id="UP000246464">
    <property type="component" value="Chromosome 3"/>
</dbReference>
<keyword evidence="8 14" id="KW-0472">Membrane</keyword>
<dbReference type="InterPro" id="IPR052921">
    <property type="entry name" value="GPCR1_Superfamily_Member"/>
</dbReference>
<dbReference type="GO" id="GO:0004930">
    <property type="term" value="F:G protein-coupled receptor activity"/>
    <property type="evidence" value="ECO:0007669"/>
    <property type="project" value="UniProtKB-KW"/>
</dbReference>
<keyword evidence="9" id="KW-1015">Disulfide bond</keyword>
<feature type="transmembrane region" description="Helical" evidence="14">
    <location>
        <begin position="25"/>
        <end position="49"/>
    </location>
</feature>
<keyword evidence="3 14" id="KW-0716">Sensory transduction</keyword>
<feature type="transmembrane region" description="Helical" evidence="14">
    <location>
        <begin position="194"/>
        <end position="216"/>
    </location>
</feature>
<evidence type="ECO:0000259" key="15">
    <source>
        <dbReference type="PROSITE" id="PS50262"/>
    </source>
</evidence>
<keyword evidence="11" id="KW-0325">Glycoprotein</keyword>
<dbReference type="PANTHER" id="PTHR26451">
    <property type="entry name" value="G_PROTEIN_RECEP_F1_2 DOMAIN-CONTAINING PROTEIN"/>
    <property type="match status" value="1"/>
</dbReference>
<evidence type="ECO:0000313" key="16">
    <source>
        <dbReference type="EMBL" id="AWO98763.1"/>
    </source>
</evidence>
<gene>
    <name evidence="16" type="ORF">SMAX5B_019847</name>
</gene>
<dbReference type="FunFam" id="1.20.1070.10:FF:000024">
    <property type="entry name" value="Olfactory receptor"/>
    <property type="match status" value="1"/>
</dbReference>
<comment type="subcellular location">
    <subcellularLocation>
        <location evidence="1 14">Cell membrane</location>
        <topology evidence="1 14">Multi-pass membrane protein</topology>
    </subcellularLocation>
</comment>
<dbReference type="SUPFAM" id="SSF81321">
    <property type="entry name" value="Family A G protein-coupled receptor-like"/>
    <property type="match status" value="1"/>
</dbReference>
<feature type="transmembrane region" description="Helical" evidence="14">
    <location>
        <begin position="271"/>
        <end position="290"/>
    </location>
</feature>
<keyword evidence="10 13" id="KW-0675">Receptor</keyword>
<evidence type="ECO:0000256" key="10">
    <source>
        <dbReference type="ARBA" id="ARBA00023170"/>
    </source>
</evidence>
<dbReference type="PROSITE" id="PS50262">
    <property type="entry name" value="G_PROTEIN_RECEP_F1_2"/>
    <property type="match status" value="1"/>
</dbReference>
<name>A0A2U9B473_SCOMX</name>
<evidence type="ECO:0000256" key="14">
    <source>
        <dbReference type="RuleBase" id="RU363047"/>
    </source>
</evidence>
<evidence type="ECO:0000256" key="13">
    <source>
        <dbReference type="RuleBase" id="RU000688"/>
    </source>
</evidence>
<evidence type="ECO:0000256" key="3">
    <source>
        <dbReference type="ARBA" id="ARBA00022606"/>
    </source>
</evidence>
<evidence type="ECO:0000256" key="2">
    <source>
        <dbReference type="ARBA" id="ARBA00022475"/>
    </source>
</evidence>
<sequence length="310" mass="35059">MDDLYNTSSVLLIDFDLSPESVAPAFLFATLSYMVILFCNLILILTIVLNKSLHQPMYIILLNLPVNDLIGSSALFPQVIKGIMSDSRTIQYSSCVAQAFFIHIYAAGTVFILTAMAYDRYIAICFPLKYNTVMTNAHIMRMITTVWLTCLVLIGVLFYLLLRLPRCRSEITHPYCDNPTLLSLVCANTAINNIYGLFIVAFSQVIANGVILYTYLQILVACFRSKQQDTRAKALQTCATHLIVFLLLECLGLFTIISYRIKNISPHLRRFMGLATLIFPPTLNPIIYGLKTKEIREKVVHFFTNKILPC</sequence>
<dbReference type="PRINTS" id="PR00245">
    <property type="entry name" value="OLFACTORYR"/>
</dbReference>
<keyword evidence="7 13" id="KW-0297">G-protein coupled receptor</keyword>
<evidence type="ECO:0000256" key="6">
    <source>
        <dbReference type="ARBA" id="ARBA00022989"/>
    </source>
</evidence>
<dbReference type="Pfam" id="PF13853">
    <property type="entry name" value="7tm_4"/>
    <property type="match status" value="1"/>
</dbReference>
<evidence type="ECO:0000256" key="1">
    <source>
        <dbReference type="ARBA" id="ARBA00004651"/>
    </source>
</evidence>
<dbReference type="EMBL" id="CP026245">
    <property type="protein sequence ID" value="AWO98763.1"/>
    <property type="molecule type" value="Genomic_DNA"/>
</dbReference>
<dbReference type="GO" id="GO:0004984">
    <property type="term" value="F:olfactory receptor activity"/>
    <property type="evidence" value="ECO:0007669"/>
    <property type="project" value="InterPro"/>
</dbReference>
<dbReference type="InterPro" id="IPR000276">
    <property type="entry name" value="GPCR_Rhodpsn"/>
</dbReference>
<evidence type="ECO:0000313" key="17">
    <source>
        <dbReference type="Proteomes" id="UP000246464"/>
    </source>
</evidence>
<dbReference type="PROSITE" id="PS00237">
    <property type="entry name" value="G_PROTEIN_RECEP_F1_1"/>
    <property type="match status" value="1"/>
</dbReference>
<dbReference type="STRING" id="52904.ENSSMAP00000009480"/>
<feature type="domain" description="G-protein coupled receptors family 1 profile" evidence="15">
    <location>
        <begin position="39"/>
        <end position="288"/>
    </location>
</feature>
<dbReference type="Gene3D" id="1.20.1070.10">
    <property type="entry name" value="Rhodopsin 7-helix transmembrane proteins"/>
    <property type="match status" value="1"/>
</dbReference>
<keyword evidence="4 13" id="KW-0812">Transmembrane</keyword>
<evidence type="ECO:0000256" key="5">
    <source>
        <dbReference type="ARBA" id="ARBA00022725"/>
    </source>
</evidence>
<keyword evidence="2 14" id="KW-1003">Cell membrane</keyword>
<evidence type="ECO:0000256" key="4">
    <source>
        <dbReference type="ARBA" id="ARBA00022692"/>
    </source>
</evidence>
<dbReference type="AlphaFoldDB" id="A0A2U9B473"/>
<feature type="transmembrane region" description="Helical" evidence="14">
    <location>
        <begin position="237"/>
        <end position="259"/>
    </location>
</feature>
<evidence type="ECO:0000256" key="8">
    <source>
        <dbReference type="ARBA" id="ARBA00023136"/>
    </source>
</evidence>
<dbReference type="InterPro" id="IPR017452">
    <property type="entry name" value="GPCR_Rhodpsn_7TM"/>
</dbReference>
<organism evidence="16 17">
    <name type="scientific">Scophthalmus maximus</name>
    <name type="common">Turbot</name>
    <name type="synonym">Psetta maxima</name>
    <dbReference type="NCBI Taxonomy" id="52904"/>
    <lineage>
        <taxon>Eukaryota</taxon>
        <taxon>Metazoa</taxon>
        <taxon>Chordata</taxon>
        <taxon>Craniata</taxon>
        <taxon>Vertebrata</taxon>
        <taxon>Euteleostomi</taxon>
        <taxon>Actinopterygii</taxon>
        <taxon>Neopterygii</taxon>
        <taxon>Teleostei</taxon>
        <taxon>Neoteleostei</taxon>
        <taxon>Acanthomorphata</taxon>
        <taxon>Carangaria</taxon>
        <taxon>Pleuronectiformes</taxon>
        <taxon>Pleuronectoidei</taxon>
        <taxon>Scophthalmidae</taxon>
        <taxon>Scophthalmus</taxon>
    </lineage>
</organism>
<dbReference type="PANTHER" id="PTHR26451:SF854">
    <property type="entry name" value="ODORANT RECEPTOR-RELATED"/>
    <property type="match status" value="1"/>
</dbReference>
<dbReference type="GO" id="GO:0005549">
    <property type="term" value="F:odorant binding"/>
    <property type="evidence" value="ECO:0007669"/>
    <property type="project" value="TreeGrafter"/>
</dbReference>
<evidence type="ECO:0000256" key="9">
    <source>
        <dbReference type="ARBA" id="ARBA00023157"/>
    </source>
</evidence>
<reference evidence="16 17" key="1">
    <citation type="submission" date="2017-12" db="EMBL/GenBank/DDBJ databases">
        <title>Integrating genomic resources of turbot (Scophthalmus maximus) in depth evaluation of genetic and physical mapping variation across individuals.</title>
        <authorList>
            <person name="Martinez P."/>
        </authorList>
    </citation>
    <scope>NUCLEOTIDE SEQUENCE [LARGE SCALE GENOMIC DNA]</scope>
</reference>
<dbReference type="OrthoDB" id="10254436at2759"/>
<evidence type="ECO:0000256" key="12">
    <source>
        <dbReference type="ARBA" id="ARBA00023224"/>
    </source>
</evidence>
<evidence type="ECO:0000256" key="11">
    <source>
        <dbReference type="ARBA" id="ARBA00023180"/>
    </source>
</evidence>
<dbReference type="PRINTS" id="PR00237">
    <property type="entry name" value="GPCRRHODOPSN"/>
</dbReference>
<comment type="similarity">
    <text evidence="13">Belongs to the G-protein coupled receptor 1 family.</text>
</comment>